<dbReference type="Proteomes" id="UP000007978">
    <property type="component" value="Chromosome 4"/>
</dbReference>
<gene>
    <name evidence="2" type="ORF">FPSE_00812</name>
</gene>
<dbReference type="RefSeq" id="XP_009252207.1">
    <property type="nucleotide sequence ID" value="XM_009253932.1"/>
</dbReference>
<comment type="caution">
    <text evidence="2">The sequence shown here is derived from an EMBL/GenBank/DDBJ whole genome shotgun (WGS) entry which is preliminary data.</text>
</comment>
<dbReference type="KEGG" id="fpu:FPSE_00812"/>
<dbReference type="HOGENOM" id="CLU_2270102_0_0_1"/>
<evidence type="ECO:0000256" key="1">
    <source>
        <dbReference type="SAM" id="MobiDB-lite"/>
    </source>
</evidence>
<evidence type="ECO:0000313" key="2">
    <source>
        <dbReference type="EMBL" id="EKJ78955.1"/>
    </source>
</evidence>
<feature type="compositionally biased region" description="Gly residues" evidence="1">
    <location>
        <begin position="43"/>
        <end position="54"/>
    </location>
</feature>
<feature type="region of interest" description="Disordered" evidence="1">
    <location>
        <begin position="1"/>
        <end position="80"/>
    </location>
</feature>
<accession>K3W384</accession>
<protein>
    <submittedName>
        <fullName evidence="2">Uncharacterized protein</fullName>
    </submittedName>
</protein>
<sequence>MSKSTKRAHDFVDLTGDDESETRQKRPALNGPASQHQHQDRPGQGGTSVYGGGSSSQNAPSSTAEPDYLDLTQDDEGPPLELYGTFHGKIVGVRYYAGYASPG</sequence>
<proteinExistence type="predicted"/>
<dbReference type="EMBL" id="AFNW01000016">
    <property type="protein sequence ID" value="EKJ78955.1"/>
    <property type="molecule type" value="Genomic_DNA"/>
</dbReference>
<organism evidence="2 3">
    <name type="scientific">Fusarium pseudograminearum (strain CS3096)</name>
    <name type="common">Wheat and barley crown-rot fungus</name>
    <dbReference type="NCBI Taxonomy" id="1028729"/>
    <lineage>
        <taxon>Eukaryota</taxon>
        <taxon>Fungi</taxon>
        <taxon>Dikarya</taxon>
        <taxon>Ascomycota</taxon>
        <taxon>Pezizomycotina</taxon>
        <taxon>Sordariomycetes</taxon>
        <taxon>Hypocreomycetidae</taxon>
        <taxon>Hypocreales</taxon>
        <taxon>Nectriaceae</taxon>
        <taxon>Fusarium</taxon>
    </lineage>
</organism>
<evidence type="ECO:0000313" key="3">
    <source>
        <dbReference type="Proteomes" id="UP000007978"/>
    </source>
</evidence>
<dbReference type="GeneID" id="20359432"/>
<dbReference type="OrthoDB" id="5426787at2759"/>
<dbReference type="AlphaFoldDB" id="K3W384"/>
<name>K3W384_FUSPC</name>
<keyword evidence="3" id="KW-1185">Reference proteome</keyword>
<reference evidence="2 3" key="1">
    <citation type="journal article" date="2012" name="PLoS Pathog.">
        <title>Comparative pathogenomics reveals horizontally acquired novel virulence genes in fungi infecting cereal hosts.</title>
        <authorList>
            <person name="Gardiner D.M."/>
            <person name="McDonald M.C."/>
            <person name="Covarelli L."/>
            <person name="Solomon P.S."/>
            <person name="Rusu A.G."/>
            <person name="Marshall M."/>
            <person name="Kazan K."/>
            <person name="Chakraborty S."/>
            <person name="McDonald B.A."/>
            <person name="Manners J.M."/>
        </authorList>
    </citation>
    <scope>NUCLEOTIDE SEQUENCE [LARGE SCALE GENOMIC DNA]</scope>
    <source>
        <strain evidence="2 3">CS3096</strain>
    </source>
</reference>
<feature type="non-terminal residue" evidence="2">
    <location>
        <position position="103"/>
    </location>
</feature>